<dbReference type="SUPFAM" id="SSF51161">
    <property type="entry name" value="Trimeric LpxA-like enzymes"/>
    <property type="match status" value="1"/>
</dbReference>
<evidence type="ECO:0000313" key="5">
    <source>
        <dbReference type="Proteomes" id="UP000707356"/>
    </source>
</evidence>
<dbReference type="InterPro" id="IPR051159">
    <property type="entry name" value="Hexapeptide_acetyltransf"/>
</dbReference>
<evidence type="ECO:0000313" key="4">
    <source>
        <dbReference type="EMBL" id="MBW4468476.1"/>
    </source>
</evidence>
<dbReference type="Proteomes" id="UP000707356">
    <property type="component" value="Unassembled WGS sequence"/>
</dbReference>
<comment type="caution">
    <text evidence="4">The sequence shown here is derived from an EMBL/GenBank/DDBJ whole genome shotgun (WGS) entry which is preliminary data.</text>
</comment>
<dbReference type="PANTHER" id="PTHR23416">
    <property type="entry name" value="SIALIC ACID SYNTHASE-RELATED"/>
    <property type="match status" value="1"/>
</dbReference>
<evidence type="ECO:0000256" key="3">
    <source>
        <dbReference type="ARBA" id="ARBA00022737"/>
    </source>
</evidence>
<accession>A0A951PEZ2</accession>
<reference evidence="4" key="2">
    <citation type="journal article" date="2022" name="Microbiol. Resour. Announc.">
        <title>Metagenome Sequencing to Explore Phylogenomics of Terrestrial Cyanobacteria.</title>
        <authorList>
            <person name="Ward R.D."/>
            <person name="Stajich J.E."/>
            <person name="Johansen J.R."/>
            <person name="Huntemann M."/>
            <person name="Clum A."/>
            <person name="Foster B."/>
            <person name="Foster B."/>
            <person name="Roux S."/>
            <person name="Palaniappan K."/>
            <person name="Varghese N."/>
            <person name="Mukherjee S."/>
            <person name="Reddy T.B.K."/>
            <person name="Daum C."/>
            <person name="Copeland A."/>
            <person name="Chen I.A."/>
            <person name="Ivanova N.N."/>
            <person name="Kyrpides N.C."/>
            <person name="Shapiro N."/>
            <person name="Eloe-Fadrosh E.A."/>
            <person name="Pietrasiak N."/>
        </authorList>
    </citation>
    <scope>NUCLEOTIDE SEQUENCE</scope>
    <source>
        <strain evidence="4">GSE-TBD4-15B</strain>
    </source>
</reference>
<comment type="similarity">
    <text evidence="1">Belongs to the transferase hexapeptide repeat family.</text>
</comment>
<dbReference type="GO" id="GO:0043886">
    <property type="term" value="F:structural constituent of carboxysome shell"/>
    <property type="evidence" value="ECO:0007669"/>
    <property type="project" value="UniProtKB-ARBA"/>
</dbReference>
<organism evidence="4 5">
    <name type="scientific">Pegethrix bostrychoides GSE-TBD4-15B</name>
    <dbReference type="NCBI Taxonomy" id="2839662"/>
    <lineage>
        <taxon>Bacteria</taxon>
        <taxon>Bacillati</taxon>
        <taxon>Cyanobacteriota</taxon>
        <taxon>Cyanophyceae</taxon>
        <taxon>Oculatellales</taxon>
        <taxon>Oculatellaceae</taxon>
        <taxon>Pegethrix</taxon>
    </lineage>
</organism>
<dbReference type="InterPro" id="IPR011004">
    <property type="entry name" value="Trimer_LpxA-like_sf"/>
</dbReference>
<dbReference type="InterPro" id="IPR018357">
    <property type="entry name" value="Hexapep_transf_CS"/>
</dbReference>
<keyword evidence="3" id="KW-0677">Repeat</keyword>
<proteinExistence type="inferred from homology"/>
<dbReference type="GO" id="GO:0031470">
    <property type="term" value="C:carboxysome"/>
    <property type="evidence" value="ECO:0007669"/>
    <property type="project" value="UniProtKB-ARBA"/>
</dbReference>
<dbReference type="Pfam" id="PF00132">
    <property type="entry name" value="Hexapep"/>
    <property type="match status" value="1"/>
</dbReference>
<dbReference type="GO" id="GO:0005829">
    <property type="term" value="C:cytosol"/>
    <property type="evidence" value="ECO:0007669"/>
    <property type="project" value="TreeGrafter"/>
</dbReference>
<dbReference type="PANTHER" id="PTHR23416:SF23">
    <property type="entry name" value="ACETYLTRANSFERASE C18B11.09C-RELATED"/>
    <property type="match status" value="1"/>
</dbReference>
<dbReference type="EMBL" id="JAHHHV010000090">
    <property type="protein sequence ID" value="MBW4468476.1"/>
    <property type="molecule type" value="Genomic_DNA"/>
</dbReference>
<gene>
    <name evidence="4" type="ORF">KME07_23875</name>
</gene>
<keyword evidence="2" id="KW-0808">Transferase</keyword>
<dbReference type="GO" id="GO:0008374">
    <property type="term" value="F:O-acyltransferase activity"/>
    <property type="evidence" value="ECO:0007669"/>
    <property type="project" value="TreeGrafter"/>
</dbReference>
<dbReference type="AlphaFoldDB" id="A0A951PEZ2"/>
<dbReference type="Gene3D" id="2.160.10.10">
    <property type="entry name" value="Hexapeptide repeat proteins"/>
    <property type="match status" value="1"/>
</dbReference>
<protein>
    <recommendedName>
        <fullName evidence="6">Acyltransferase</fullName>
    </recommendedName>
</protein>
<sequence length="169" mass="17720">MNRQVYLIFVHFINLLSNILGNDFLSCKIRGRLISLLGAKLDQGTIIKGGGYIYGGKLSTGVGCHINRDCYFDFTARITFGNHVVVGHGVTFITAEHQIGSSQKRAGQVSGRSIVVEDGAWIGANTTILPGVSIGKGAIVAAGAVVTQSVLPNVTVGGIPAKIIKALEA</sequence>
<dbReference type="PROSITE" id="PS00101">
    <property type="entry name" value="HEXAPEP_TRANSFERASES"/>
    <property type="match status" value="1"/>
</dbReference>
<evidence type="ECO:0000256" key="1">
    <source>
        <dbReference type="ARBA" id="ARBA00007274"/>
    </source>
</evidence>
<dbReference type="InterPro" id="IPR001451">
    <property type="entry name" value="Hexapep"/>
</dbReference>
<evidence type="ECO:0000256" key="2">
    <source>
        <dbReference type="ARBA" id="ARBA00022679"/>
    </source>
</evidence>
<name>A0A951PEZ2_9CYAN</name>
<reference evidence="4" key="1">
    <citation type="submission" date="2021-05" db="EMBL/GenBank/DDBJ databases">
        <authorList>
            <person name="Pietrasiak N."/>
            <person name="Ward R."/>
            <person name="Stajich J.E."/>
            <person name="Kurbessoian T."/>
        </authorList>
    </citation>
    <scope>NUCLEOTIDE SEQUENCE</scope>
    <source>
        <strain evidence="4">GSE-TBD4-15B</strain>
    </source>
</reference>
<evidence type="ECO:0008006" key="6">
    <source>
        <dbReference type="Google" id="ProtNLM"/>
    </source>
</evidence>